<dbReference type="EC" id="2.1.1.199" evidence="6"/>
<keyword evidence="4 6" id="KW-0808">Transferase</keyword>
<evidence type="ECO:0000313" key="9">
    <source>
        <dbReference type="Proteomes" id="UP000178059"/>
    </source>
</evidence>
<feature type="binding site" evidence="6">
    <location>
        <begin position="32"/>
        <end position="34"/>
    </location>
    <ligand>
        <name>S-adenosyl-L-methionine</name>
        <dbReference type="ChEBI" id="CHEBI:59789"/>
    </ligand>
</feature>
<feature type="binding site" evidence="6">
    <location>
        <position position="107"/>
    </location>
    <ligand>
        <name>S-adenosyl-L-methionine</name>
        <dbReference type="ChEBI" id="CHEBI:59789"/>
    </ligand>
</feature>
<dbReference type="PANTHER" id="PTHR11265">
    <property type="entry name" value="S-ADENOSYL-METHYLTRANSFERASE MRAW"/>
    <property type="match status" value="1"/>
</dbReference>
<dbReference type="PANTHER" id="PTHR11265:SF0">
    <property type="entry name" value="12S RRNA N4-METHYLCYTIDINE METHYLTRANSFERASE"/>
    <property type="match status" value="1"/>
</dbReference>
<evidence type="ECO:0000256" key="2">
    <source>
        <dbReference type="ARBA" id="ARBA00022552"/>
    </source>
</evidence>
<dbReference type="Gene3D" id="1.10.150.170">
    <property type="entry name" value="Putative methyltransferase TM0872, insert domain"/>
    <property type="match status" value="1"/>
</dbReference>
<dbReference type="PIRSF" id="PIRSF004486">
    <property type="entry name" value="MraW"/>
    <property type="match status" value="1"/>
</dbReference>
<evidence type="ECO:0000256" key="7">
    <source>
        <dbReference type="SAM" id="Coils"/>
    </source>
</evidence>
<feature type="binding site" evidence="6">
    <location>
        <position position="79"/>
    </location>
    <ligand>
        <name>S-adenosyl-L-methionine</name>
        <dbReference type="ChEBI" id="CHEBI:59789"/>
    </ligand>
</feature>
<feature type="binding site" evidence="6">
    <location>
        <position position="52"/>
    </location>
    <ligand>
        <name>S-adenosyl-L-methionine</name>
        <dbReference type="ChEBI" id="CHEBI:59789"/>
    </ligand>
</feature>
<comment type="subcellular location">
    <subcellularLocation>
        <location evidence="6">Cytoplasm</location>
    </subcellularLocation>
</comment>
<dbReference type="GO" id="GO:0071424">
    <property type="term" value="F:rRNA (cytosine-N4-)-methyltransferase activity"/>
    <property type="evidence" value="ECO:0007669"/>
    <property type="project" value="UniProtKB-UniRule"/>
</dbReference>
<dbReference type="SUPFAM" id="SSF53335">
    <property type="entry name" value="S-adenosyl-L-methionine-dependent methyltransferases"/>
    <property type="match status" value="1"/>
</dbReference>
<keyword evidence="6" id="KW-0963">Cytoplasm</keyword>
<dbReference type="Gene3D" id="3.40.50.150">
    <property type="entry name" value="Vaccinia Virus protein VP39"/>
    <property type="match status" value="1"/>
</dbReference>
<gene>
    <name evidence="6" type="primary">rsmH</name>
    <name evidence="8" type="ORF">A2824_01425</name>
</gene>
<comment type="function">
    <text evidence="6">Specifically methylates the N4 position of cytidine in position 1402 (C1402) of 16S rRNA.</text>
</comment>
<dbReference type="GO" id="GO:0005737">
    <property type="term" value="C:cytoplasm"/>
    <property type="evidence" value="ECO:0007669"/>
    <property type="project" value="UniProtKB-SubCell"/>
</dbReference>
<evidence type="ECO:0000256" key="4">
    <source>
        <dbReference type="ARBA" id="ARBA00022679"/>
    </source>
</evidence>
<evidence type="ECO:0000313" key="8">
    <source>
        <dbReference type="EMBL" id="OGI69970.1"/>
    </source>
</evidence>
<organism evidence="8 9">
    <name type="scientific">Candidatus Nomurabacteria bacterium RIFCSPHIGHO2_01_FULL_42_16</name>
    <dbReference type="NCBI Taxonomy" id="1801743"/>
    <lineage>
        <taxon>Bacteria</taxon>
        <taxon>Candidatus Nomuraibacteriota</taxon>
    </lineage>
</organism>
<keyword evidence="3 6" id="KW-0489">Methyltransferase</keyword>
<accession>A0A1F6VJY6</accession>
<comment type="catalytic activity">
    <reaction evidence="6">
        <text>cytidine(1402) in 16S rRNA + S-adenosyl-L-methionine = N(4)-methylcytidine(1402) in 16S rRNA + S-adenosyl-L-homocysteine + H(+)</text>
        <dbReference type="Rhea" id="RHEA:42928"/>
        <dbReference type="Rhea" id="RHEA-COMP:10286"/>
        <dbReference type="Rhea" id="RHEA-COMP:10287"/>
        <dbReference type="ChEBI" id="CHEBI:15378"/>
        <dbReference type="ChEBI" id="CHEBI:57856"/>
        <dbReference type="ChEBI" id="CHEBI:59789"/>
        <dbReference type="ChEBI" id="CHEBI:74506"/>
        <dbReference type="ChEBI" id="CHEBI:82748"/>
        <dbReference type="EC" id="2.1.1.199"/>
    </reaction>
</comment>
<sequence length="298" mass="34215">MFMHKPVLLKESIEGLDIQPGDIFVDATLGDGGHTEYVCKLFGREVKVIGLDADSQAVKRAEENLKNFECEKNIKVKNFSDIDQVLAELGIERANRILADLGLSSYQLLESGRGFSFQRDEPLLMTMKRELEPEDVTAEMIVNVWSEETLADIIYGYGEERYARRIAKKIVTIRKVKPIKTTFDLVEIIRQAVPKSYQRRRLHYATRTFQAIRIAVNDELKRLETFLDKAFKILTPGGRIAVIAFHSLEDRIAKRFFREKQKEGLARVLTKKPIVPSPEEIKNNPRARSAKLRVLQKL</sequence>
<dbReference type="InterPro" id="IPR029063">
    <property type="entry name" value="SAM-dependent_MTases_sf"/>
</dbReference>
<feature type="coiled-coil region" evidence="7">
    <location>
        <begin position="51"/>
        <end position="78"/>
    </location>
</feature>
<dbReference type="SUPFAM" id="SSF81799">
    <property type="entry name" value="Putative methyltransferase TM0872, insert domain"/>
    <property type="match status" value="1"/>
</dbReference>
<dbReference type="Proteomes" id="UP000178059">
    <property type="component" value="Unassembled WGS sequence"/>
</dbReference>
<proteinExistence type="inferred from homology"/>
<protein>
    <recommendedName>
        <fullName evidence="6">Ribosomal RNA small subunit methyltransferase H</fullName>
        <ecNumber evidence="6">2.1.1.199</ecNumber>
    </recommendedName>
    <alternativeName>
        <fullName evidence="6">16S rRNA m(4)C1402 methyltransferase</fullName>
    </alternativeName>
    <alternativeName>
        <fullName evidence="6">rRNA (cytosine-N(4)-)-methyltransferase RsmH</fullName>
    </alternativeName>
</protein>
<dbReference type="InterPro" id="IPR023397">
    <property type="entry name" value="SAM-dep_MeTrfase_MraW_recog"/>
</dbReference>
<dbReference type="NCBIfam" id="TIGR00006">
    <property type="entry name" value="16S rRNA (cytosine(1402)-N(4))-methyltransferase RsmH"/>
    <property type="match status" value="1"/>
</dbReference>
<dbReference type="HAMAP" id="MF_01007">
    <property type="entry name" value="16SrRNA_methyltr_H"/>
    <property type="match status" value="1"/>
</dbReference>
<dbReference type="GO" id="GO:0070475">
    <property type="term" value="P:rRNA base methylation"/>
    <property type="evidence" value="ECO:0007669"/>
    <property type="project" value="UniProtKB-UniRule"/>
</dbReference>
<dbReference type="Pfam" id="PF01795">
    <property type="entry name" value="Methyltransf_5"/>
    <property type="match status" value="1"/>
</dbReference>
<keyword evidence="2 6" id="KW-0698">rRNA processing</keyword>
<evidence type="ECO:0000256" key="6">
    <source>
        <dbReference type="HAMAP-Rule" id="MF_01007"/>
    </source>
</evidence>
<feature type="binding site" evidence="6">
    <location>
        <position position="100"/>
    </location>
    <ligand>
        <name>S-adenosyl-L-methionine</name>
        <dbReference type="ChEBI" id="CHEBI:59789"/>
    </ligand>
</feature>
<reference evidence="8 9" key="1">
    <citation type="journal article" date="2016" name="Nat. Commun.">
        <title>Thousands of microbial genomes shed light on interconnected biogeochemical processes in an aquifer system.</title>
        <authorList>
            <person name="Anantharaman K."/>
            <person name="Brown C.T."/>
            <person name="Hug L.A."/>
            <person name="Sharon I."/>
            <person name="Castelle C.J."/>
            <person name="Probst A.J."/>
            <person name="Thomas B.C."/>
            <person name="Singh A."/>
            <person name="Wilkins M.J."/>
            <person name="Karaoz U."/>
            <person name="Brodie E.L."/>
            <person name="Williams K.H."/>
            <person name="Hubbard S.S."/>
            <person name="Banfield J.F."/>
        </authorList>
    </citation>
    <scope>NUCLEOTIDE SEQUENCE [LARGE SCALE GENOMIC DNA]</scope>
</reference>
<dbReference type="AlphaFoldDB" id="A0A1F6VJY6"/>
<evidence type="ECO:0000256" key="1">
    <source>
        <dbReference type="ARBA" id="ARBA00010396"/>
    </source>
</evidence>
<keyword evidence="5 6" id="KW-0949">S-adenosyl-L-methionine</keyword>
<evidence type="ECO:0000256" key="3">
    <source>
        <dbReference type="ARBA" id="ARBA00022603"/>
    </source>
</evidence>
<keyword evidence="7" id="KW-0175">Coiled coil</keyword>
<comment type="similarity">
    <text evidence="1 6">Belongs to the methyltransferase superfamily. RsmH family.</text>
</comment>
<name>A0A1F6VJY6_9BACT</name>
<dbReference type="EMBL" id="MFTT01000016">
    <property type="protein sequence ID" value="OGI69970.1"/>
    <property type="molecule type" value="Genomic_DNA"/>
</dbReference>
<dbReference type="STRING" id="1801743.A2824_01425"/>
<evidence type="ECO:0000256" key="5">
    <source>
        <dbReference type="ARBA" id="ARBA00022691"/>
    </source>
</evidence>
<dbReference type="InterPro" id="IPR002903">
    <property type="entry name" value="RsmH"/>
</dbReference>
<comment type="caution">
    <text evidence="8">The sequence shown here is derived from an EMBL/GenBank/DDBJ whole genome shotgun (WGS) entry which is preliminary data.</text>
</comment>